<dbReference type="OrthoDB" id="7359894at2"/>
<dbReference type="PANTHER" id="PTHR33885">
    <property type="entry name" value="PHAGE SHOCK PROTEIN C"/>
    <property type="match status" value="1"/>
</dbReference>
<evidence type="ECO:0000259" key="8">
    <source>
        <dbReference type="Pfam" id="PF13240"/>
    </source>
</evidence>
<dbReference type="Pfam" id="PF13240">
    <property type="entry name" value="Zn_Ribbon_1"/>
    <property type="match status" value="1"/>
</dbReference>
<evidence type="ECO:0000256" key="6">
    <source>
        <dbReference type="SAM" id="Phobius"/>
    </source>
</evidence>
<keyword evidence="4 6" id="KW-1133">Transmembrane helix</keyword>
<keyword evidence="5 6" id="KW-0472">Membrane</keyword>
<keyword evidence="3 6" id="KW-0812">Transmembrane</keyword>
<dbReference type="KEGG" id="talb:FTW19_18555"/>
<protein>
    <submittedName>
        <fullName evidence="9">PspC domain-containing protein</fullName>
    </submittedName>
</protein>
<evidence type="ECO:0000259" key="7">
    <source>
        <dbReference type="Pfam" id="PF04024"/>
    </source>
</evidence>
<evidence type="ECO:0000313" key="9">
    <source>
        <dbReference type="EMBL" id="QEE31441.1"/>
    </source>
</evidence>
<dbReference type="GO" id="GO:0005886">
    <property type="term" value="C:plasma membrane"/>
    <property type="evidence" value="ECO:0007669"/>
    <property type="project" value="UniProtKB-SubCell"/>
</dbReference>
<proteinExistence type="predicted"/>
<dbReference type="PANTHER" id="PTHR33885:SF3">
    <property type="entry name" value="PHAGE SHOCK PROTEIN C"/>
    <property type="match status" value="1"/>
</dbReference>
<evidence type="ECO:0000256" key="2">
    <source>
        <dbReference type="ARBA" id="ARBA00022475"/>
    </source>
</evidence>
<name>A0A5B9EMA9_9BACT</name>
<dbReference type="InterPro" id="IPR026870">
    <property type="entry name" value="Zinc_ribbon_dom"/>
</dbReference>
<feature type="domain" description="Phage shock protein PspC N-terminal" evidence="7">
    <location>
        <begin position="42"/>
        <end position="97"/>
    </location>
</feature>
<evidence type="ECO:0000256" key="4">
    <source>
        <dbReference type="ARBA" id="ARBA00022989"/>
    </source>
</evidence>
<organism evidence="9 10">
    <name type="scientific">Terriglobus albidus</name>
    <dbReference type="NCBI Taxonomy" id="1592106"/>
    <lineage>
        <taxon>Bacteria</taxon>
        <taxon>Pseudomonadati</taxon>
        <taxon>Acidobacteriota</taxon>
        <taxon>Terriglobia</taxon>
        <taxon>Terriglobales</taxon>
        <taxon>Acidobacteriaceae</taxon>
        <taxon>Terriglobus</taxon>
    </lineage>
</organism>
<dbReference type="AlphaFoldDB" id="A0A5B9EMA9"/>
<evidence type="ECO:0000313" key="10">
    <source>
        <dbReference type="Proteomes" id="UP000321820"/>
    </source>
</evidence>
<dbReference type="InterPro" id="IPR007168">
    <property type="entry name" value="Phageshock_PspC_N"/>
</dbReference>
<dbReference type="Proteomes" id="UP000321820">
    <property type="component" value="Chromosome"/>
</dbReference>
<sequence length="110" mass="11488">MYCSRCGKQVNAGASFCSACGASVASFGDVAAANPPVNFDGITRPRANRVVAGVCLGIARRYGWDVSMVRVAWLLAVVLCGTGVVAYIILWIAIPEESYALPAGPPTRVP</sequence>
<keyword evidence="10" id="KW-1185">Reference proteome</keyword>
<dbReference type="RefSeq" id="WP_147650731.1">
    <property type="nucleotide sequence ID" value="NZ_CP042806.1"/>
</dbReference>
<comment type="subcellular location">
    <subcellularLocation>
        <location evidence="1">Cell membrane</location>
        <topology evidence="1">Single-pass membrane protein</topology>
    </subcellularLocation>
</comment>
<feature type="transmembrane region" description="Helical" evidence="6">
    <location>
        <begin position="71"/>
        <end position="94"/>
    </location>
</feature>
<gene>
    <name evidence="9" type="ORF">FTW19_18555</name>
</gene>
<reference evidence="9 10" key="1">
    <citation type="submission" date="2019-08" db="EMBL/GenBank/DDBJ databases">
        <title>Complete genome sequence of Terriglobus albidus strain ORNL.</title>
        <authorList>
            <person name="Podar M."/>
        </authorList>
    </citation>
    <scope>NUCLEOTIDE SEQUENCE [LARGE SCALE GENOMIC DNA]</scope>
    <source>
        <strain evidence="9 10">ORNL</strain>
    </source>
</reference>
<evidence type="ECO:0000256" key="3">
    <source>
        <dbReference type="ARBA" id="ARBA00022692"/>
    </source>
</evidence>
<evidence type="ECO:0000256" key="5">
    <source>
        <dbReference type="ARBA" id="ARBA00023136"/>
    </source>
</evidence>
<accession>A0A5B9EMA9</accession>
<dbReference type="Pfam" id="PF04024">
    <property type="entry name" value="PspC"/>
    <property type="match status" value="1"/>
</dbReference>
<dbReference type="InterPro" id="IPR052027">
    <property type="entry name" value="PspC"/>
</dbReference>
<evidence type="ECO:0000256" key="1">
    <source>
        <dbReference type="ARBA" id="ARBA00004162"/>
    </source>
</evidence>
<keyword evidence="2" id="KW-1003">Cell membrane</keyword>
<dbReference type="EMBL" id="CP042806">
    <property type="protein sequence ID" value="QEE31441.1"/>
    <property type="molecule type" value="Genomic_DNA"/>
</dbReference>
<feature type="domain" description="Zinc-ribbon" evidence="8">
    <location>
        <begin position="2"/>
        <end position="24"/>
    </location>
</feature>